<dbReference type="EMBL" id="CAJPWZ010002721">
    <property type="protein sequence ID" value="CAG2243978.1"/>
    <property type="molecule type" value="Genomic_DNA"/>
</dbReference>
<feature type="compositionally biased region" description="Basic and acidic residues" evidence="1">
    <location>
        <begin position="1"/>
        <end position="17"/>
    </location>
</feature>
<evidence type="ECO:0000313" key="3">
    <source>
        <dbReference type="EMBL" id="CAG2243978.1"/>
    </source>
</evidence>
<keyword evidence="2" id="KW-0472">Membrane</keyword>
<accession>A0A8S3UDK3</accession>
<evidence type="ECO:0000256" key="1">
    <source>
        <dbReference type="SAM" id="MobiDB-lite"/>
    </source>
</evidence>
<feature type="compositionally biased region" description="Basic and acidic residues" evidence="1">
    <location>
        <begin position="194"/>
        <end position="209"/>
    </location>
</feature>
<feature type="compositionally biased region" description="Polar residues" evidence="1">
    <location>
        <begin position="165"/>
        <end position="193"/>
    </location>
</feature>
<protein>
    <recommendedName>
        <fullName evidence="5">MEGF10_11</fullName>
    </recommendedName>
</protein>
<keyword evidence="2" id="KW-0812">Transmembrane</keyword>
<feature type="region of interest" description="Disordered" evidence="1">
    <location>
        <begin position="1"/>
        <end position="22"/>
    </location>
</feature>
<name>A0A8S3UDK3_MYTED</name>
<reference evidence="3" key="1">
    <citation type="submission" date="2021-03" db="EMBL/GenBank/DDBJ databases">
        <authorList>
            <person name="Bekaert M."/>
        </authorList>
    </citation>
    <scope>NUCLEOTIDE SEQUENCE</scope>
</reference>
<evidence type="ECO:0008006" key="5">
    <source>
        <dbReference type="Google" id="ProtNLM"/>
    </source>
</evidence>
<evidence type="ECO:0000256" key="2">
    <source>
        <dbReference type="SAM" id="Phobius"/>
    </source>
</evidence>
<dbReference type="Proteomes" id="UP000683360">
    <property type="component" value="Unassembled WGS sequence"/>
</dbReference>
<sequence length="313" mass="35543">MDATSEHAKEKPQERQNNRWSEFGFTSDGSICVPCLSGKYGEKCGETCTCHDSERCHHKHGCVSDREGKRVSAITSREQIFIAIIILLGLLLLFGVWHKWWNSSINPLKGNARETNIKRHGQLKDEEGIESVYNEIDELAMNTITSRRSFHHSYLDLPNIPSSKLTTKRNTCSTPSSIRSTQLSSKSQAMQQKTRNESKENPNDQHSLEGSECSDVHICSTYFSKLQSIDTMFEHRKSSLPSNATVTGIQDEYYVSKESTYIGFGRSMSYNKLTLTDIRSQAKVINVVDNPIYHKTVNRQPQSATWLSKRKTI</sequence>
<keyword evidence="2" id="KW-1133">Transmembrane helix</keyword>
<proteinExistence type="predicted"/>
<dbReference type="AlphaFoldDB" id="A0A8S3UDK3"/>
<comment type="caution">
    <text evidence="3">The sequence shown here is derived from an EMBL/GenBank/DDBJ whole genome shotgun (WGS) entry which is preliminary data.</text>
</comment>
<gene>
    <name evidence="3" type="ORF">MEDL_56069</name>
</gene>
<evidence type="ECO:0000313" key="4">
    <source>
        <dbReference type="Proteomes" id="UP000683360"/>
    </source>
</evidence>
<feature type="transmembrane region" description="Helical" evidence="2">
    <location>
        <begin position="80"/>
        <end position="101"/>
    </location>
</feature>
<organism evidence="3 4">
    <name type="scientific">Mytilus edulis</name>
    <name type="common">Blue mussel</name>
    <dbReference type="NCBI Taxonomy" id="6550"/>
    <lineage>
        <taxon>Eukaryota</taxon>
        <taxon>Metazoa</taxon>
        <taxon>Spiralia</taxon>
        <taxon>Lophotrochozoa</taxon>
        <taxon>Mollusca</taxon>
        <taxon>Bivalvia</taxon>
        <taxon>Autobranchia</taxon>
        <taxon>Pteriomorphia</taxon>
        <taxon>Mytilida</taxon>
        <taxon>Mytiloidea</taxon>
        <taxon>Mytilidae</taxon>
        <taxon>Mytilinae</taxon>
        <taxon>Mytilus</taxon>
    </lineage>
</organism>
<keyword evidence="4" id="KW-1185">Reference proteome</keyword>
<feature type="region of interest" description="Disordered" evidence="1">
    <location>
        <begin position="165"/>
        <end position="210"/>
    </location>
</feature>
<dbReference type="OrthoDB" id="10434854at2759"/>